<dbReference type="Gene3D" id="2.60.40.10">
    <property type="entry name" value="Immunoglobulins"/>
    <property type="match status" value="1"/>
</dbReference>
<evidence type="ECO:0000256" key="3">
    <source>
        <dbReference type="ARBA" id="ARBA00022729"/>
    </source>
</evidence>
<dbReference type="InterPro" id="IPR013783">
    <property type="entry name" value="Ig-like_fold"/>
</dbReference>
<evidence type="ECO:0000259" key="5">
    <source>
        <dbReference type="Pfam" id="PF17210"/>
    </source>
</evidence>
<keyword evidence="3 4" id="KW-0732">Signal</keyword>
<gene>
    <name evidence="6" type="ORF">COT81_00740</name>
</gene>
<dbReference type="InterPro" id="IPR033764">
    <property type="entry name" value="Sdr_B"/>
</dbReference>
<protein>
    <recommendedName>
        <fullName evidence="5">SD-repeat containing protein B domain-containing protein</fullName>
    </recommendedName>
</protein>
<dbReference type="EMBL" id="PEZZ01000004">
    <property type="protein sequence ID" value="PIS05526.1"/>
    <property type="molecule type" value="Genomic_DNA"/>
</dbReference>
<feature type="domain" description="SD-repeat containing protein B" evidence="5">
    <location>
        <begin position="287"/>
        <end position="364"/>
    </location>
</feature>
<reference evidence="7" key="1">
    <citation type="submission" date="2017-09" db="EMBL/GenBank/DDBJ databases">
        <title>Depth-based differentiation of microbial function through sediment-hosted aquifers and enrichment of novel symbionts in the deep terrestrial subsurface.</title>
        <authorList>
            <person name="Probst A.J."/>
            <person name="Ladd B."/>
            <person name="Jarett J.K."/>
            <person name="Geller-Mcgrath D.E."/>
            <person name="Sieber C.M.K."/>
            <person name="Emerson J.B."/>
            <person name="Anantharaman K."/>
            <person name="Thomas B.C."/>
            <person name="Malmstrom R."/>
            <person name="Stieglmeier M."/>
            <person name="Klingl A."/>
            <person name="Woyke T."/>
            <person name="Ryan C.M."/>
            <person name="Banfield J.F."/>
        </authorList>
    </citation>
    <scope>NUCLEOTIDE SEQUENCE [LARGE SCALE GENOMIC DNA]</scope>
</reference>
<proteinExistence type="predicted"/>
<dbReference type="SUPFAM" id="SSF117074">
    <property type="entry name" value="Hypothetical protein PA1324"/>
    <property type="match status" value="1"/>
</dbReference>
<feature type="signal peptide" evidence="4">
    <location>
        <begin position="1"/>
        <end position="23"/>
    </location>
</feature>
<dbReference type="AlphaFoldDB" id="A0A2H0W2G2"/>
<accession>A0A2H0W2G2</accession>
<organism evidence="6 7">
    <name type="scientific">Candidatus Buchananbacteria bacterium CG10_big_fil_rev_8_21_14_0_10_42_9</name>
    <dbReference type="NCBI Taxonomy" id="1974526"/>
    <lineage>
        <taxon>Bacteria</taxon>
        <taxon>Candidatus Buchananiibacteriota</taxon>
    </lineage>
</organism>
<name>A0A2H0W2G2_9BACT</name>
<evidence type="ECO:0000256" key="2">
    <source>
        <dbReference type="ARBA" id="ARBA00022525"/>
    </source>
</evidence>
<evidence type="ECO:0000256" key="1">
    <source>
        <dbReference type="ARBA" id="ARBA00004613"/>
    </source>
</evidence>
<evidence type="ECO:0000313" key="6">
    <source>
        <dbReference type="EMBL" id="PIS05526.1"/>
    </source>
</evidence>
<comment type="subcellular location">
    <subcellularLocation>
        <location evidence="1">Secreted</location>
    </subcellularLocation>
</comment>
<sequence>MRKITLFLVALSLILAPYSYVGALTDLENLQTDSLIKVEGRETVYYYAADGKRYVFPNNKIFQSWFDNFDSVVEVSLETLQSIPLGGNVRYRPGIVLVKIQSDPKVYSIGPNGALHWLVNENAAVRHFGRDWSKLVDDIPDVFFIHYHRGSDVGEDDDYDPDEDAEGVPTINDNRGIGKTIRALRSHTKRCKIVRKVVEEIDEESGEVLSRKVEVERECRPLEDLDIFDGKKLKICHFPGGDESKGVTLSISTNAWPAHERHGDTLGVCGRDDDDGDDDAEISGSKFNDLNGNGVWNDGEQGLSGWTIKLTKGSSTISALTDSEGKYKFQDLAPGIYTVAEEQKSGWTQTKPTSTTYIVDVEANEEYEDLDFGNQQDESSTTTPGAIVNEDVNAVEESIVLSGTTGVTVKSVKISAELEDVVLDEISVYVEDANQTGTADGNYKDIGNVTIYHGASKLTEGNIPSTNKVTFPFSNNPADTNYLKIVKGTSETLTLKIDTAEISAAGTDNPGTPNASFRVGFGGSDGIIGTGVDSGLEVSSTFNSPTSTVKILHSAKPIVTLPTTSNRLGAASNLTSGDIRLFGFEVTADSSQGRPVMLYRTSFNVTTSDGVDISNLYLRQDGEADKVSDADAISLDDIGTQGGRVSFTFNSPNFNNGDSKEYLEVTDGTTKRFYLHGTVSGVAAGDFVSVSLLGDLAEAIGNDTGVAADTWQESTNGKFVWSDDHKNISGSADATGEQIWFNGHLVDGLEKTVTTTAYTISL</sequence>
<dbReference type="GO" id="GO:0005576">
    <property type="term" value="C:extracellular region"/>
    <property type="evidence" value="ECO:0007669"/>
    <property type="project" value="UniProtKB-SubCell"/>
</dbReference>
<evidence type="ECO:0000256" key="4">
    <source>
        <dbReference type="SAM" id="SignalP"/>
    </source>
</evidence>
<evidence type="ECO:0000313" key="7">
    <source>
        <dbReference type="Proteomes" id="UP000230935"/>
    </source>
</evidence>
<dbReference type="Pfam" id="PF17210">
    <property type="entry name" value="SdrD_B"/>
    <property type="match status" value="1"/>
</dbReference>
<keyword evidence="2" id="KW-0964">Secreted</keyword>
<comment type="caution">
    <text evidence="6">The sequence shown here is derived from an EMBL/GenBank/DDBJ whole genome shotgun (WGS) entry which is preliminary data.</text>
</comment>
<feature type="chain" id="PRO_5013560826" description="SD-repeat containing protein B domain-containing protein" evidence="4">
    <location>
        <begin position="24"/>
        <end position="762"/>
    </location>
</feature>
<dbReference type="Proteomes" id="UP000230935">
    <property type="component" value="Unassembled WGS sequence"/>
</dbReference>